<dbReference type="Pfam" id="PF07980">
    <property type="entry name" value="SusD_RagB"/>
    <property type="match status" value="1"/>
</dbReference>
<comment type="similarity">
    <text evidence="2">Belongs to the SusD family.</text>
</comment>
<keyword evidence="3 6" id="KW-0732">Signal</keyword>
<evidence type="ECO:0000256" key="6">
    <source>
        <dbReference type="SAM" id="SignalP"/>
    </source>
</evidence>
<evidence type="ECO:0000259" key="7">
    <source>
        <dbReference type="Pfam" id="PF07980"/>
    </source>
</evidence>
<accession>A0A069QJ79</accession>
<dbReference type="HOGENOM" id="CLU_015553_0_1_10"/>
<feature type="domain" description="SusD-like N-terminal" evidence="8">
    <location>
        <begin position="50"/>
        <end position="209"/>
    </location>
</feature>
<evidence type="ECO:0000259" key="8">
    <source>
        <dbReference type="Pfam" id="PF14322"/>
    </source>
</evidence>
<dbReference type="Pfam" id="PF14322">
    <property type="entry name" value="SusD-like_3"/>
    <property type="match status" value="1"/>
</dbReference>
<evidence type="ECO:0000256" key="1">
    <source>
        <dbReference type="ARBA" id="ARBA00004442"/>
    </source>
</evidence>
<dbReference type="SUPFAM" id="SSF48452">
    <property type="entry name" value="TPR-like"/>
    <property type="match status" value="1"/>
</dbReference>
<comment type="subcellular location">
    <subcellularLocation>
        <location evidence="1">Cell outer membrane</location>
    </subcellularLocation>
</comment>
<evidence type="ECO:0000313" key="9">
    <source>
        <dbReference type="EMBL" id="KDR52707.1"/>
    </source>
</evidence>
<dbReference type="eggNOG" id="COG0457">
    <property type="taxonomic scope" value="Bacteria"/>
</dbReference>
<sequence>MIMKLRNYIALSLFAGMTAACDYTDLSPLDSFTDQTYWTSTNDLKLYANGLYGVLSSPSATLDNVSDNFVTSNYSSYLFDEMTVPTEASAGNGWYWNDIRACNYFMKRYSKVAGNQNEINKYVAEVRFFRGLHYFNKIKMFGNVPYYDEDLQTDNKEQLYKGRDPRDLVLGKVIDDFLFAIKWLPEKSQSESGRLNKEAARTQLARIYLHFGTYKKYHKEAATGELSADALLKAAVLQTDTLMNAGTFDIVKGTDAGCDQLHFPNYPLSYSNQFTQEDLSTNKECILARFYVTGVLTHELGRQVQNGGMGLSKDFVESFLMKDGTPIYNSGSGYVGDNDLEEELTNRDPRLYQIVDNNHKPYYVRNGVRDLNEAANRVGASKSVTGYDCVKFHHANTTQQEARSSSFDWFVYRYAEVLLINAEAHAELGTCTQEVLDKTINKLRDRVDMPHLTTTPVTDAKPINYGYTLSNLIYEIRRERRIELIAEGFRLDDLKRWNAMKLMENPKTMFGIRITPKSISGFPEGTFDSKTGRPTIEYNGATYLYQYKAAKQLDDAGRKWKANDRRFLYPLPKQELVLNKALNPQNPGWE</sequence>
<evidence type="ECO:0000313" key="10">
    <source>
        <dbReference type="Proteomes" id="UP000027442"/>
    </source>
</evidence>
<keyword evidence="4" id="KW-0472">Membrane</keyword>
<dbReference type="InterPro" id="IPR012944">
    <property type="entry name" value="SusD_RagB_dom"/>
</dbReference>
<proteinExistence type="inferred from homology"/>
<dbReference type="InterPro" id="IPR033985">
    <property type="entry name" value="SusD-like_N"/>
</dbReference>
<feature type="signal peptide" evidence="6">
    <location>
        <begin position="1"/>
        <end position="20"/>
    </location>
</feature>
<dbReference type="AlphaFoldDB" id="A0A069QJ79"/>
<dbReference type="PROSITE" id="PS51257">
    <property type="entry name" value="PROKAR_LIPOPROTEIN"/>
    <property type="match status" value="1"/>
</dbReference>
<feature type="chain" id="PRO_5001665483" evidence="6">
    <location>
        <begin position="21"/>
        <end position="590"/>
    </location>
</feature>
<keyword evidence="5" id="KW-0998">Cell outer membrane</keyword>
<dbReference type="GO" id="GO:0009279">
    <property type="term" value="C:cell outer membrane"/>
    <property type="evidence" value="ECO:0007669"/>
    <property type="project" value="UniProtKB-SubCell"/>
</dbReference>
<organism evidence="9 10">
    <name type="scientific">Hoylesella loescheii DSM 19665 = JCM 12249 = ATCC 15930</name>
    <dbReference type="NCBI Taxonomy" id="1122985"/>
    <lineage>
        <taxon>Bacteria</taxon>
        <taxon>Pseudomonadati</taxon>
        <taxon>Bacteroidota</taxon>
        <taxon>Bacteroidia</taxon>
        <taxon>Bacteroidales</taxon>
        <taxon>Prevotellaceae</taxon>
        <taxon>Hoylesella</taxon>
    </lineage>
</organism>
<dbReference type="PATRIC" id="fig|1122985.7.peg.1251"/>
<comment type="caution">
    <text evidence="9">The sequence shown here is derived from an EMBL/GenBank/DDBJ whole genome shotgun (WGS) entry which is preliminary data.</text>
</comment>
<evidence type="ECO:0000256" key="2">
    <source>
        <dbReference type="ARBA" id="ARBA00006275"/>
    </source>
</evidence>
<evidence type="ECO:0000256" key="3">
    <source>
        <dbReference type="ARBA" id="ARBA00022729"/>
    </source>
</evidence>
<reference evidence="9 10" key="1">
    <citation type="submission" date="2013-08" db="EMBL/GenBank/DDBJ databases">
        <authorList>
            <person name="Weinstock G."/>
            <person name="Sodergren E."/>
            <person name="Wylie T."/>
            <person name="Fulton L."/>
            <person name="Fulton R."/>
            <person name="Fronick C."/>
            <person name="O'Laughlin M."/>
            <person name="Godfrey J."/>
            <person name="Miner T."/>
            <person name="Herter B."/>
            <person name="Appelbaum E."/>
            <person name="Cordes M."/>
            <person name="Lek S."/>
            <person name="Wollam A."/>
            <person name="Pepin K.H."/>
            <person name="Palsikar V.B."/>
            <person name="Mitreva M."/>
            <person name="Wilson R.K."/>
        </authorList>
    </citation>
    <scope>NUCLEOTIDE SEQUENCE [LARGE SCALE GENOMIC DNA]</scope>
    <source>
        <strain evidence="9 10">ATCC 15930</strain>
    </source>
</reference>
<dbReference type="Gene3D" id="1.25.40.390">
    <property type="match status" value="1"/>
</dbReference>
<dbReference type="InterPro" id="IPR011990">
    <property type="entry name" value="TPR-like_helical_dom_sf"/>
</dbReference>
<evidence type="ECO:0000256" key="4">
    <source>
        <dbReference type="ARBA" id="ARBA00023136"/>
    </source>
</evidence>
<dbReference type="Proteomes" id="UP000027442">
    <property type="component" value="Unassembled WGS sequence"/>
</dbReference>
<feature type="domain" description="RagB/SusD" evidence="7">
    <location>
        <begin position="306"/>
        <end position="589"/>
    </location>
</feature>
<evidence type="ECO:0000256" key="5">
    <source>
        <dbReference type="ARBA" id="ARBA00023237"/>
    </source>
</evidence>
<name>A0A069QJ79_HOYLO</name>
<gene>
    <name evidence="9" type="ORF">HMPREF1991_01205</name>
</gene>
<protein>
    <submittedName>
        <fullName evidence="9">SusD family protein</fullName>
    </submittedName>
</protein>
<keyword evidence="10" id="KW-1185">Reference proteome</keyword>
<dbReference type="EMBL" id="JNGW01000047">
    <property type="protein sequence ID" value="KDR52707.1"/>
    <property type="molecule type" value="Genomic_DNA"/>
</dbReference>